<dbReference type="Proteomes" id="UP000051886">
    <property type="component" value="Unassembled WGS sequence"/>
</dbReference>
<keyword evidence="6 9" id="KW-0456">Lyase</keyword>
<evidence type="ECO:0000313" key="15">
    <source>
        <dbReference type="Proteomes" id="UP000051886"/>
    </source>
</evidence>
<dbReference type="EC" id="4.1.1.23" evidence="9"/>
<evidence type="ECO:0000256" key="7">
    <source>
        <dbReference type="ARBA" id="ARBA00049157"/>
    </source>
</evidence>
<comment type="function">
    <text evidence="1 9">Catalyzes the decarboxylation of orotidine 5'-monophosphate (OMP) to uridine 5'-monophosphate (UMP).</text>
</comment>
<feature type="active site" description="For OMPdecase activity" evidence="10">
    <location>
        <position position="63"/>
    </location>
</feature>
<reference evidence="14 15" key="1">
    <citation type="journal article" date="2015" name="Genome Announc.">
        <title>Expanding the biotechnology potential of lactobacilli through comparative genomics of 213 strains and associated genera.</title>
        <authorList>
            <person name="Sun Z."/>
            <person name="Harris H.M."/>
            <person name="McCann A."/>
            <person name="Guo C."/>
            <person name="Argimon S."/>
            <person name="Zhang W."/>
            <person name="Yang X."/>
            <person name="Jeffery I.B."/>
            <person name="Cooney J.C."/>
            <person name="Kagawa T.F."/>
            <person name="Liu W."/>
            <person name="Song Y."/>
            <person name="Salvetti E."/>
            <person name="Wrobel A."/>
            <person name="Rasinkangas P."/>
            <person name="Parkhill J."/>
            <person name="Rea M.C."/>
            <person name="O'Sullivan O."/>
            <person name="Ritari J."/>
            <person name="Douillard F.P."/>
            <person name="Paul Ross R."/>
            <person name="Yang R."/>
            <person name="Briner A.E."/>
            <person name="Felis G.E."/>
            <person name="de Vos W.M."/>
            <person name="Barrangou R."/>
            <person name="Klaenhammer T.R."/>
            <person name="Caufield P.W."/>
            <person name="Cui Y."/>
            <person name="Zhang H."/>
            <person name="O'Toole P.W."/>
        </authorList>
    </citation>
    <scope>NUCLEOTIDE SEQUENCE [LARGE SCALE GENOMIC DNA]</scope>
    <source>
        <strain evidence="14 15">NBRC 103219</strain>
    </source>
</reference>
<dbReference type="CDD" id="cd04725">
    <property type="entry name" value="OMP_decarboxylase_like"/>
    <property type="match status" value="1"/>
</dbReference>
<dbReference type="InterPro" id="IPR047596">
    <property type="entry name" value="OMPdecase_bac"/>
</dbReference>
<dbReference type="InterPro" id="IPR011060">
    <property type="entry name" value="RibuloseP-bd_barrel"/>
</dbReference>
<sequence length="241" mass="27048">MKEDRPIIALDFPDQKSVDTFLEQFPKNEKLFVKIGMELFYRCGPDLIKDMNDRGYDVFLDLKCHDIPHTVEAAMRSISKLKVTLTTIHASGGLQMMKAAKKGMSDSLGKTKILAITQLTSTSQEMLKKEQLTNVSMEQSVNNYAKLAEKAGLDGVVCSAFEAKQIKEQTNNDFLTVTPGIRLASDDHDDQKRVVSPDQAASLKASMIVVGRSITQATQPYETYCKVKRLWKDGKHLEEDR</sequence>
<dbReference type="PANTHER" id="PTHR32119">
    <property type="entry name" value="OROTIDINE 5'-PHOSPHATE DECARBOXYLASE"/>
    <property type="match status" value="1"/>
</dbReference>
<dbReference type="InterPro" id="IPR013785">
    <property type="entry name" value="Aldolase_TIM"/>
</dbReference>
<proteinExistence type="inferred from homology"/>
<evidence type="ECO:0000256" key="2">
    <source>
        <dbReference type="ARBA" id="ARBA00004861"/>
    </source>
</evidence>
<dbReference type="Gene3D" id="3.20.20.70">
    <property type="entry name" value="Aldolase class I"/>
    <property type="match status" value="1"/>
</dbReference>
<feature type="binding site" evidence="9 11">
    <location>
        <position position="182"/>
    </location>
    <ligand>
        <name>substrate</name>
    </ligand>
</feature>
<evidence type="ECO:0000256" key="4">
    <source>
        <dbReference type="ARBA" id="ARBA00022793"/>
    </source>
</evidence>
<dbReference type="UniPathway" id="UPA00070">
    <property type="reaction ID" value="UER00120"/>
</dbReference>
<dbReference type="GO" id="GO:0005829">
    <property type="term" value="C:cytosol"/>
    <property type="evidence" value="ECO:0007669"/>
    <property type="project" value="TreeGrafter"/>
</dbReference>
<dbReference type="OrthoDB" id="9806203at2"/>
<dbReference type="GO" id="GO:0006207">
    <property type="term" value="P:'de novo' pyrimidine nucleobase biosynthetic process"/>
    <property type="evidence" value="ECO:0007669"/>
    <property type="project" value="InterPro"/>
</dbReference>
<dbReference type="GO" id="GO:0004590">
    <property type="term" value="F:orotidine-5'-phosphate decarboxylase activity"/>
    <property type="evidence" value="ECO:0007669"/>
    <property type="project" value="UniProtKB-UniRule"/>
</dbReference>
<comment type="caution">
    <text evidence="14">The sequence shown here is derived from an EMBL/GenBank/DDBJ whole genome shotgun (WGS) entry which is preliminary data.</text>
</comment>
<evidence type="ECO:0000256" key="10">
    <source>
        <dbReference type="PIRSR" id="PIRSR614732-1"/>
    </source>
</evidence>
<evidence type="ECO:0000256" key="5">
    <source>
        <dbReference type="ARBA" id="ARBA00022975"/>
    </source>
</evidence>
<organism evidence="14 15">
    <name type="scientific">Ligilactobacillus pobuzihii</name>
    <dbReference type="NCBI Taxonomy" id="449659"/>
    <lineage>
        <taxon>Bacteria</taxon>
        <taxon>Bacillati</taxon>
        <taxon>Bacillota</taxon>
        <taxon>Bacilli</taxon>
        <taxon>Lactobacillales</taxon>
        <taxon>Lactobacillaceae</taxon>
        <taxon>Ligilactobacillus</taxon>
    </lineage>
</organism>
<evidence type="ECO:0000256" key="12">
    <source>
        <dbReference type="RuleBase" id="RU000512"/>
    </source>
</evidence>
<name>A0A0R2LM63_9LACO</name>
<evidence type="ECO:0000256" key="9">
    <source>
        <dbReference type="HAMAP-Rule" id="MF_01200"/>
    </source>
</evidence>
<dbReference type="InterPro" id="IPR001754">
    <property type="entry name" value="OMPdeCOase_dom"/>
</dbReference>
<dbReference type="PATRIC" id="fig|449659.4.peg.207"/>
<evidence type="ECO:0000256" key="3">
    <source>
        <dbReference type="ARBA" id="ARBA00011738"/>
    </source>
</evidence>
<dbReference type="STRING" id="449659.IV66_GL000209"/>
<feature type="binding site" evidence="9 11">
    <location>
        <position position="120"/>
    </location>
    <ligand>
        <name>substrate</name>
    </ligand>
</feature>
<feature type="active site" description="Proton donor" evidence="9">
    <location>
        <position position="63"/>
    </location>
</feature>
<dbReference type="SMART" id="SM00934">
    <property type="entry name" value="OMPdecase"/>
    <property type="match status" value="1"/>
</dbReference>
<dbReference type="GO" id="GO:0044205">
    <property type="term" value="P:'de novo' UMP biosynthetic process"/>
    <property type="evidence" value="ECO:0007669"/>
    <property type="project" value="UniProtKB-UniRule"/>
</dbReference>
<dbReference type="PROSITE" id="PS00156">
    <property type="entry name" value="OMPDECASE"/>
    <property type="match status" value="1"/>
</dbReference>
<evidence type="ECO:0000256" key="8">
    <source>
        <dbReference type="ARBA" id="ARBA00061012"/>
    </source>
</evidence>
<dbReference type="FunFam" id="3.20.20.70:FF:000015">
    <property type="entry name" value="Orotidine 5'-phosphate decarboxylase"/>
    <property type="match status" value="1"/>
</dbReference>
<dbReference type="NCBIfam" id="NF001273">
    <property type="entry name" value="PRK00230.1"/>
    <property type="match status" value="1"/>
</dbReference>
<evidence type="ECO:0000256" key="11">
    <source>
        <dbReference type="PIRSR" id="PIRSR614732-2"/>
    </source>
</evidence>
<gene>
    <name evidence="9" type="primary">pyrF</name>
    <name evidence="14" type="ORF">IV66_GL000209</name>
</gene>
<dbReference type="RefSeq" id="WP_017868186.1">
    <property type="nucleotide sequence ID" value="NZ_BJYB01000001.1"/>
</dbReference>
<feature type="binding site" evidence="9 11">
    <location>
        <position position="211"/>
    </location>
    <ligand>
        <name>substrate</name>
    </ligand>
</feature>
<dbReference type="PANTHER" id="PTHR32119:SF2">
    <property type="entry name" value="OROTIDINE 5'-PHOSPHATE DECARBOXYLASE"/>
    <property type="match status" value="1"/>
</dbReference>
<keyword evidence="15" id="KW-1185">Reference proteome</keyword>
<keyword evidence="4 9" id="KW-0210">Decarboxylase</keyword>
<dbReference type="SUPFAM" id="SSF51366">
    <property type="entry name" value="Ribulose-phoshate binding barrel"/>
    <property type="match status" value="1"/>
</dbReference>
<keyword evidence="5 9" id="KW-0665">Pyrimidine biosynthesis</keyword>
<feature type="binding site" evidence="9 11">
    <location>
        <position position="191"/>
    </location>
    <ligand>
        <name>substrate</name>
    </ligand>
</feature>
<comment type="subunit">
    <text evidence="3 9">Homodimer.</text>
</comment>
<comment type="pathway">
    <text evidence="2 9 12">Pyrimidine metabolism; UMP biosynthesis via de novo pathway; UMP from orotate: step 2/2.</text>
</comment>
<accession>A0A0R2LM63</accession>
<dbReference type="HAMAP" id="MF_01200_B">
    <property type="entry name" value="OMPdecase_type1_B"/>
    <property type="match status" value="1"/>
</dbReference>
<evidence type="ECO:0000259" key="13">
    <source>
        <dbReference type="SMART" id="SM00934"/>
    </source>
</evidence>
<protein>
    <recommendedName>
        <fullName evidence="9">Orotidine 5'-phosphate decarboxylase</fullName>
        <ecNumber evidence="9">4.1.1.23</ecNumber>
    </recommendedName>
    <alternativeName>
        <fullName evidence="9">OMP decarboxylase</fullName>
        <shortName evidence="9">OMPDCase</shortName>
        <shortName evidence="9">OMPdecase</shortName>
    </alternativeName>
</protein>
<comment type="catalytic activity">
    <reaction evidence="7 9 12">
        <text>orotidine 5'-phosphate + H(+) = UMP + CO2</text>
        <dbReference type="Rhea" id="RHEA:11596"/>
        <dbReference type="ChEBI" id="CHEBI:15378"/>
        <dbReference type="ChEBI" id="CHEBI:16526"/>
        <dbReference type="ChEBI" id="CHEBI:57538"/>
        <dbReference type="ChEBI" id="CHEBI:57865"/>
        <dbReference type="EC" id="4.1.1.23"/>
    </reaction>
</comment>
<evidence type="ECO:0000256" key="1">
    <source>
        <dbReference type="ARBA" id="ARBA00002356"/>
    </source>
</evidence>
<feature type="binding site" evidence="9">
    <location>
        <begin position="61"/>
        <end position="70"/>
    </location>
    <ligand>
        <name>substrate</name>
    </ligand>
</feature>
<feature type="binding site" evidence="9 11">
    <location>
        <position position="34"/>
    </location>
    <ligand>
        <name>substrate</name>
    </ligand>
</feature>
<feature type="binding site" evidence="9 11">
    <location>
        <position position="11"/>
    </location>
    <ligand>
        <name>substrate</name>
    </ligand>
</feature>
<evidence type="ECO:0000313" key="14">
    <source>
        <dbReference type="EMBL" id="KRO02783.1"/>
    </source>
</evidence>
<feature type="active site" description="For OMPdecase activity" evidence="10">
    <location>
        <position position="61"/>
    </location>
</feature>
<comment type="similarity">
    <text evidence="8 9">Belongs to the OMP decarboxylase family. Type 1 subfamily.</text>
</comment>
<feature type="domain" description="Orotidine 5'-phosphate decarboxylase" evidence="13">
    <location>
        <begin position="5"/>
        <end position="227"/>
    </location>
</feature>
<feature type="active site" description="For OMPdecase activity" evidence="10">
    <location>
        <position position="66"/>
    </location>
</feature>
<evidence type="ECO:0000256" key="6">
    <source>
        <dbReference type="ARBA" id="ARBA00023239"/>
    </source>
</evidence>
<dbReference type="AlphaFoldDB" id="A0A0R2LM63"/>
<dbReference type="InterPro" id="IPR018089">
    <property type="entry name" value="OMPdecase_AS"/>
</dbReference>
<dbReference type="Pfam" id="PF00215">
    <property type="entry name" value="OMPdecase"/>
    <property type="match status" value="1"/>
</dbReference>
<dbReference type="NCBIfam" id="TIGR01740">
    <property type="entry name" value="pyrF"/>
    <property type="match status" value="1"/>
</dbReference>
<dbReference type="EMBL" id="JQCN01000001">
    <property type="protein sequence ID" value="KRO02783.1"/>
    <property type="molecule type" value="Genomic_DNA"/>
</dbReference>
<feature type="binding site" evidence="9 11">
    <location>
        <position position="212"/>
    </location>
    <ligand>
        <name>substrate</name>
    </ligand>
</feature>
<dbReference type="InterPro" id="IPR014732">
    <property type="entry name" value="OMPdecase"/>
</dbReference>